<organism evidence="3 4">
    <name type="scientific">Streptomyces palmae</name>
    <dbReference type="NCBI Taxonomy" id="1701085"/>
    <lineage>
        <taxon>Bacteria</taxon>
        <taxon>Bacillati</taxon>
        <taxon>Actinomycetota</taxon>
        <taxon>Actinomycetes</taxon>
        <taxon>Kitasatosporales</taxon>
        <taxon>Streptomycetaceae</taxon>
        <taxon>Streptomyces</taxon>
    </lineage>
</organism>
<name>A0A4Z0GZT8_9ACTN</name>
<dbReference type="PANTHER" id="PTHR34205:SF2">
    <property type="entry name" value="DUF962 DOMAIN-CONTAINING PROTEIN"/>
    <property type="match status" value="1"/>
</dbReference>
<keyword evidence="2" id="KW-0472">Membrane</keyword>
<dbReference type="PANTHER" id="PTHR34205">
    <property type="entry name" value="TRANSMEMBRANE PROTEIN"/>
    <property type="match status" value="1"/>
</dbReference>
<dbReference type="Proteomes" id="UP000297948">
    <property type="component" value="Unassembled WGS sequence"/>
</dbReference>
<dbReference type="EMBL" id="SRID01000196">
    <property type="protein sequence ID" value="TGB03244.1"/>
    <property type="molecule type" value="Genomic_DNA"/>
</dbReference>
<dbReference type="InterPro" id="IPR009305">
    <property type="entry name" value="Mpo1-like"/>
</dbReference>
<reference evidence="3 4" key="1">
    <citation type="submission" date="2019-03" db="EMBL/GenBank/DDBJ databases">
        <authorList>
            <person name="Gonzalez-Pimentel J.L."/>
        </authorList>
    </citation>
    <scope>NUCLEOTIDE SEQUENCE [LARGE SCALE GENOMIC DNA]</scope>
    <source>
        <strain evidence="3 4">JCM 31289</strain>
    </source>
</reference>
<feature type="transmembrane region" description="Helical" evidence="2">
    <location>
        <begin position="135"/>
        <end position="155"/>
    </location>
</feature>
<dbReference type="Pfam" id="PF06127">
    <property type="entry name" value="Mpo1-like"/>
    <property type="match status" value="1"/>
</dbReference>
<proteinExistence type="predicted"/>
<evidence type="ECO:0000313" key="4">
    <source>
        <dbReference type="Proteomes" id="UP000297948"/>
    </source>
</evidence>
<feature type="region of interest" description="Disordered" evidence="1">
    <location>
        <begin position="197"/>
        <end position="220"/>
    </location>
</feature>
<keyword evidence="2" id="KW-0812">Transmembrane</keyword>
<sequence length="220" mass="24164">MSRTRGTQPSLPGVEVPRAAAGHAEHGGARRALPASPGRLLRRVPQALRLPLRAEGGGRPAVPEHLPGRARPARVERVRHRIPTHERRPAMRQFDQRFEDYMRGHTSEASRWMHVAGLLAAVGAATVAGRRRRPALLWAVPGAFFSFAWSGHFIFERNLPVGFSDPGAAFSGDLKMIFMMLSGRNAELQELVERLRREDEGRPAEAPVSPPAVPALHDAA</sequence>
<keyword evidence="4" id="KW-1185">Reference proteome</keyword>
<evidence type="ECO:0000313" key="3">
    <source>
        <dbReference type="EMBL" id="TGB03244.1"/>
    </source>
</evidence>
<evidence type="ECO:0000256" key="1">
    <source>
        <dbReference type="SAM" id="MobiDB-lite"/>
    </source>
</evidence>
<feature type="region of interest" description="Disordered" evidence="1">
    <location>
        <begin position="54"/>
        <end position="74"/>
    </location>
</feature>
<dbReference type="AlphaFoldDB" id="A0A4Z0GZT8"/>
<accession>A0A4Z0GZT8</accession>
<gene>
    <name evidence="3" type="ORF">E4099_19780</name>
</gene>
<protein>
    <submittedName>
        <fullName evidence="3">DUF962 domain-containing protein</fullName>
    </submittedName>
</protein>
<comment type="caution">
    <text evidence="3">The sequence shown here is derived from an EMBL/GenBank/DDBJ whole genome shotgun (WGS) entry which is preliminary data.</text>
</comment>
<dbReference type="OrthoDB" id="7356072at2"/>
<evidence type="ECO:0000256" key="2">
    <source>
        <dbReference type="SAM" id="Phobius"/>
    </source>
</evidence>
<keyword evidence="2" id="KW-1133">Transmembrane helix</keyword>